<dbReference type="GO" id="GO:0050404">
    <property type="term" value="F:zeatin O-beta-D-xylosyltransferase activity"/>
    <property type="evidence" value="ECO:0007669"/>
    <property type="project" value="UniProtKB-ARBA"/>
</dbReference>
<dbReference type="FunFam" id="3.40.50.2000:FF:000238">
    <property type="entry name" value="Glycosyltransferase"/>
    <property type="match status" value="1"/>
</dbReference>
<organism evidence="7">
    <name type="scientific">Sesamum latifolium</name>
    <dbReference type="NCBI Taxonomy" id="2727402"/>
    <lineage>
        <taxon>Eukaryota</taxon>
        <taxon>Viridiplantae</taxon>
        <taxon>Streptophyta</taxon>
        <taxon>Embryophyta</taxon>
        <taxon>Tracheophyta</taxon>
        <taxon>Spermatophyta</taxon>
        <taxon>Magnoliopsida</taxon>
        <taxon>eudicotyledons</taxon>
        <taxon>Gunneridae</taxon>
        <taxon>Pentapetalae</taxon>
        <taxon>asterids</taxon>
        <taxon>lamiids</taxon>
        <taxon>Lamiales</taxon>
        <taxon>Pedaliaceae</taxon>
        <taxon>Sesamum</taxon>
    </lineage>
</organism>
<dbReference type="InterPro" id="IPR058980">
    <property type="entry name" value="Glyco_transf_N"/>
</dbReference>
<accession>A0AAW2VJW6</accession>
<dbReference type="GO" id="GO:0016138">
    <property type="term" value="P:glycoside biosynthetic process"/>
    <property type="evidence" value="ECO:0007669"/>
    <property type="project" value="UniProtKB-ARBA"/>
</dbReference>
<keyword evidence="2 4" id="KW-0328">Glycosyltransferase</keyword>
<evidence type="ECO:0000256" key="5">
    <source>
        <dbReference type="RuleBase" id="RU362057"/>
    </source>
</evidence>
<gene>
    <name evidence="7" type="ORF">Slati_3028300</name>
</gene>
<evidence type="ECO:0000259" key="6">
    <source>
        <dbReference type="Pfam" id="PF26168"/>
    </source>
</evidence>
<dbReference type="Pfam" id="PF26168">
    <property type="entry name" value="Glyco_transf_N"/>
    <property type="match status" value="1"/>
</dbReference>
<feature type="domain" description="Glycosyltransferase N-terminal" evidence="6">
    <location>
        <begin position="19"/>
        <end position="249"/>
    </location>
</feature>
<dbReference type="Gene3D" id="3.40.50.2000">
    <property type="entry name" value="Glycogen Phosphorylase B"/>
    <property type="match status" value="2"/>
</dbReference>
<comment type="caution">
    <text evidence="7">The sequence shown here is derived from an EMBL/GenBank/DDBJ whole genome shotgun (WGS) entry which is preliminary data.</text>
</comment>
<dbReference type="CDD" id="cd03784">
    <property type="entry name" value="GT1_Gtf-like"/>
    <property type="match status" value="1"/>
</dbReference>
<dbReference type="EC" id="2.4.1.-" evidence="5"/>
<comment type="similarity">
    <text evidence="1 4">Belongs to the UDP-glycosyltransferase family.</text>
</comment>
<dbReference type="PROSITE" id="PS00375">
    <property type="entry name" value="UDPGT"/>
    <property type="match status" value="1"/>
</dbReference>
<proteinExistence type="inferred from homology"/>
<dbReference type="AlphaFoldDB" id="A0AAW2VJW6"/>
<dbReference type="SUPFAM" id="SSF53756">
    <property type="entry name" value="UDP-Glycosyltransferase/glycogen phosphorylase"/>
    <property type="match status" value="1"/>
</dbReference>
<evidence type="ECO:0000256" key="3">
    <source>
        <dbReference type="ARBA" id="ARBA00022679"/>
    </source>
</evidence>
<dbReference type="EMBL" id="JACGWN010000010">
    <property type="protein sequence ID" value="KAL0428535.1"/>
    <property type="molecule type" value="Genomic_DNA"/>
</dbReference>
<sequence>MGSLSDQQSQHDDEMTSMEQVAVIMVPFAAQGHLNQLMQLSCLITSYGLPVFYISSATHIRQARVRVNGLNPLDVAKIHFHDIPIPPFASPPPDPNASCKFPEQLQPAWDASLSQRQPFAAYLREMSEKFKRVVVIHDLLMSAVVQDVISIHNAESYAFNCIPAFSQAFFIGEGTLDSSVERLKELQSLQGCIPEKMLEFVAIQAVPLGYRAGDLYNTCRLIEAHYLDLLEKEESGGNRKTWAIGPILPTKLSSAAKPANKCLEWLDQQEPKSVIYVSFGTTVSLTDEQIKELALGLEQSKVKFLWVLRDADKGDIFDGQVRRVELPEGFEERVKEVGMVVRDWAPQPEILAHKSTGGFMSHCGWNSCIESITMGVPIAAWPMHSDQPRNMMFVTQVLKMGIVVMEWEQRTEIVKASAIENAVRRLMASEEGEEIRKRAEELAATLRQAMEPGGASRLELDSFVAHITR</sequence>
<protein>
    <recommendedName>
        <fullName evidence="5">Glycosyltransferase</fullName>
        <ecNumber evidence="5">2.4.1.-</ecNumber>
    </recommendedName>
</protein>
<dbReference type="PANTHER" id="PTHR48044:SF48">
    <property type="entry name" value="GLYCOSYLTRANSFERASE"/>
    <property type="match status" value="1"/>
</dbReference>
<dbReference type="InterPro" id="IPR002213">
    <property type="entry name" value="UDP_glucos_trans"/>
</dbReference>
<reference evidence="7" key="1">
    <citation type="submission" date="2020-06" db="EMBL/GenBank/DDBJ databases">
        <authorList>
            <person name="Li T."/>
            <person name="Hu X."/>
            <person name="Zhang T."/>
            <person name="Song X."/>
            <person name="Zhang H."/>
            <person name="Dai N."/>
            <person name="Sheng W."/>
            <person name="Hou X."/>
            <person name="Wei L."/>
        </authorList>
    </citation>
    <scope>NUCLEOTIDE SEQUENCE</scope>
    <source>
        <strain evidence="7">KEN1</strain>
        <tissue evidence="7">Leaf</tissue>
    </source>
</reference>
<dbReference type="PANTHER" id="PTHR48044">
    <property type="entry name" value="GLYCOSYLTRANSFERASE"/>
    <property type="match status" value="1"/>
</dbReference>
<name>A0AAW2VJW6_9LAMI</name>
<reference evidence="7" key="2">
    <citation type="journal article" date="2024" name="Plant">
        <title>Genomic evolution and insights into agronomic trait innovations of Sesamum species.</title>
        <authorList>
            <person name="Miao H."/>
            <person name="Wang L."/>
            <person name="Qu L."/>
            <person name="Liu H."/>
            <person name="Sun Y."/>
            <person name="Le M."/>
            <person name="Wang Q."/>
            <person name="Wei S."/>
            <person name="Zheng Y."/>
            <person name="Lin W."/>
            <person name="Duan Y."/>
            <person name="Cao H."/>
            <person name="Xiong S."/>
            <person name="Wang X."/>
            <person name="Wei L."/>
            <person name="Li C."/>
            <person name="Ma Q."/>
            <person name="Ju M."/>
            <person name="Zhao R."/>
            <person name="Li G."/>
            <person name="Mu C."/>
            <person name="Tian Q."/>
            <person name="Mei H."/>
            <person name="Zhang T."/>
            <person name="Gao T."/>
            <person name="Zhang H."/>
        </authorList>
    </citation>
    <scope>NUCLEOTIDE SEQUENCE</scope>
    <source>
        <strain evidence="7">KEN1</strain>
    </source>
</reference>
<dbReference type="Pfam" id="PF00201">
    <property type="entry name" value="UDPGT"/>
    <property type="match status" value="1"/>
</dbReference>
<dbReference type="GO" id="GO:0009690">
    <property type="term" value="P:cytokinin metabolic process"/>
    <property type="evidence" value="ECO:0007669"/>
    <property type="project" value="UniProtKB-ARBA"/>
</dbReference>
<dbReference type="InterPro" id="IPR035595">
    <property type="entry name" value="UDP_glycos_trans_CS"/>
</dbReference>
<keyword evidence="3 4" id="KW-0808">Transferase</keyword>
<evidence type="ECO:0000313" key="7">
    <source>
        <dbReference type="EMBL" id="KAL0428535.1"/>
    </source>
</evidence>
<evidence type="ECO:0000256" key="1">
    <source>
        <dbReference type="ARBA" id="ARBA00009995"/>
    </source>
</evidence>
<evidence type="ECO:0000256" key="2">
    <source>
        <dbReference type="ARBA" id="ARBA00022676"/>
    </source>
</evidence>
<dbReference type="FunFam" id="3.40.50.2000:FF:000060">
    <property type="entry name" value="Glycosyltransferase"/>
    <property type="match status" value="1"/>
</dbReference>
<evidence type="ECO:0000256" key="4">
    <source>
        <dbReference type="RuleBase" id="RU003718"/>
    </source>
</evidence>